<evidence type="ECO:0000313" key="4">
    <source>
        <dbReference type="EMBL" id="GIJ21572.1"/>
    </source>
</evidence>
<dbReference type="InterPro" id="IPR050832">
    <property type="entry name" value="Bact_Acetyltransf"/>
</dbReference>
<sequence>MELTAPGPAHPAVVASWATSPEETRRWCSRDQVTAEDVSRWGSEPDVVPYLAVVDGRPVGYGELWLDDDEAEVELARIIVAPTHRGQGVGRQLVTLLTARARSHHPAIHIRVRPDNTAALRCYLAAGFERVPAQLAAEWNQGQPVQYAWLRHHPNP</sequence>
<dbReference type="PANTHER" id="PTHR43877:SF2">
    <property type="entry name" value="AMINOALKYLPHOSPHONATE N-ACETYLTRANSFERASE-RELATED"/>
    <property type="match status" value="1"/>
</dbReference>
<comment type="caution">
    <text evidence="4">The sequence shown here is derived from an EMBL/GenBank/DDBJ whole genome shotgun (WGS) entry which is preliminary data.</text>
</comment>
<keyword evidence="5" id="KW-1185">Reference proteome</keyword>
<dbReference type="SUPFAM" id="SSF55729">
    <property type="entry name" value="Acyl-CoA N-acyltransferases (Nat)"/>
    <property type="match status" value="1"/>
</dbReference>
<dbReference type="RefSeq" id="WP_203997274.1">
    <property type="nucleotide sequence ID" value="NZ_BOPB01000010.1"/>
</dbReference>
<dbReference type="CDD" id="cd04301">
    <property type="entry name" value="NAT_SF"/>
    <property type="match status" value="1"/>
</dbReference>
<dbReference type="Gene3D" id="3.40.630.30">
    <property type="match status" value="1"/>
</dbReference>
<organism evidence="4 5">
    <name type="scientific">Micromonospora lutea</name>
    <dbReference type="NCBI Taxonomy" id="419825"/>
    <lineage>
        <taxon>Bacteria</taxon>
        <taxon>Bacillati</taxon>
        <taxon>Actinomycetota</taxon>
        <taxon>Actinomycetes</taxon>
        <taxon>Micromonosporales</taxon>
        <taxon>Micromonosporaceae</taxon>
        <taxon>Micromonospora</taxon>
    </lineage>
</organism>
<evidence type="ECO:0000256" key="2">
    <source>
        <dbReference type="ARBA" id="ARBA00023315"/>
    </source>
</evidence>
<reference evidence="4 5" key="1">
    <citation type="submission" date="2021-01" db="EMBL/GenBank/DDBJ databases">
        <title>Whole genome shotgun sequence of Verrucosispora lutea NBRC 106530.</title>
        <authorList>
            <person name="Komaki H."/>
            <person name="Tamura T."/>
        </authorList>
    </citation>
    <scope>NUCLEOTIDE SEQUENCE [LARGE SCALE GENOMIC DNA]</scope>
    <source>
        <strain evidence="4 5">NBRC 106530</strain>
    </source>
</reference>
<evidence type="ECO:0000256" key="1">
    <source>
        <dbReference type="ARBA" id="ARBA00022679"/>
    </source>
</evidence>
<accession>A0ABQ4IUM9</accession>
<gene>
    <name evidence="4" type="ORF">Vlu01_21960</name>
</gene>
<dbReference type="InterPro" id="IPR016181">
    <property type="entry name" value="Acyl_CoA_acyltransferase"/>
</dbReference>
<dbReference type="PROSITE" id="PS51186">
    <property type="entry name" value="GNAT"/>
    <property type="match status" value="1"/>
</dbReference>
<keyword evidence="2" id="KW-0012">Acyltransferase</keyword>
<dbReference type="EMBL" id="BOPB01000010">
    <property type="protein sequence ID" value="GIJ21572.1"/>
    <property type="molecule type" value="Genomic_DNA"/>
</dbReference>
<name>A0ABQ4IUM9_9ACTN</name>
<dbReference type="Proteomes" id="UP000643165">
    <property type="component" value="Unassembled WGS sequence"/>
</dbReference>
<dbReference type="PANTHER" id="PTHR43877">
    <property type="entry name" value="AMINOALKYLPHOSPHONATE N-ACETYLTRANSFERASE-RELATED-RELATED"/>
    <property type="match status" value="1"/>
</dbReference>
<dbReference type="Pfam" id="PF00583">
    <property type="entry name" value="Acetyltransf_1"/>
    <property type="match status" value="1"/>
</dbReference>
<proteinExistence type="predicted"/>
<feature type="domain" description="N-acetyltransferase" evidence="3">
    <location>
        <begin position="11"/>
        <end position="156"/>
    </location>
</feature>
<evidence type="ECO:0000259" key="3">
    <source>
        <dbReference type="PROSITE" id="PS51186"/>
    </source>
</evidence>
<keyword evidence="1" id="KW-0808">Transferase</keyword>
<evidence type="ECO:0000313" key="5">
    <source>
        <dbReference type="Proteomes" id="UP000643165"/>
    </source>
</evidence>
<protein>
    <recommendedName>
        <fullName evidence="3">N-acetyltransferase domain-containing protein</fullName>
    </recommendedName>
</protein>
<dbReference type="InterPro" id="IPR000182">
    <property type="entry name" value="GNAT_dom"/>
</dbReference>